<name>A0A9P7BD22_MAUEX</name>
<reference evidence="1 2" key="1">
    <citation type="submission" date="2020-11" db="EMBL/GenBank/DDBJ databases">
        <title>Kefir isolates.</title>
        <authorList>
            <person name="Marcisauskas S."/>
            <person name="Kim Y."/>
            <person name="Blasche S."/>
        </authorList>
    </citation>
    <scope>NUCLEOTIDE SEQUENCE [LARGE SCALE GENOMIC DNA]</scope>
    <source>
        <strain evidence="1 2">OG2</strain>
    </source>
</reference>
<dbReference type="AlphaFoldDB" id="A0A9P7BD22"/>
<gene>
    <name evidence="1" type="ORF">C6P45_001166</name>
</gene>
<organism evidence="1 2">
    <name type="scientific">Maudiozyma exigua</name>
    <name type="common">Yeast</name>
    <name type="synonym">Kazachstania exigua</name>
    <dbReference type="NCBI Taxonomy" id="34358"/>
    <lineage>
        <taxon>Eukaryota</taxon>
        <taxon>Fungi</taxon>
        <taxon>Dikarya</taxon>
        <taxon>Ascomycota</taxon>
        <taxon>Saccharomycotina</taxon>
        <taxon>Saccharomycetes</taxon>
        <taxon>Saccharomycetales</taxon>
        <taxon>Saccharomycetaceae</taxon>
        <taxon>Maudiozyma</taxon>
    </lineage>
</organism>
<sequence>MDQDIITALTLIHEHSRYIVTNNKNLKVQYVHHDTLFSRSTDVFCKAVTLLTTPLSDQIRFINEIPNAYVASKILATLGTHGTNNISSCLGLYWVLVQYVCDEGDIKNGPCLTCTLHNNNDSISSLVILIKGLGKISRRSFGIRLYMHGHMNDVERLTHLPNLNELWYHEKNQNSLDGTINNWLSFLSFQKNSWTSLKHLNLPYFKNVVLLFKILYYLPSLETIFVAVKPDVAQAIPILKHCLKVLPLDTKQLNGSYTFDNGIIPIEICDTTFQDKERELDHLEGTLYCVVKPLCTNEDARQIASKDKTATPTSKPKLKINRSRVNRRFLDKYK</sequence>
<proteinExistence type="predicted"/>
<evidence type="ECO:0000313" key="2">
    <source>
        <dbReference type="Proteomes" id="UP000750334"/>
    </source>
</evidence>
<keyword evidence="2" id="KW-1185">Reference proteome</keyword>
<comment type="caution">
    <text evidence="1">The sequence shown here is derived from an EMBL/GenBank/DDBJ whole genome shotgun (WGS) entry which is preliminary data.</text>
</comment>
<dbReference type="Proteomes" id="UP000750334">
    <property type="component" value="Unassembled WGS sequence"/>
</dbReference>
<dbReference type="OrthoDB" id="10345184at2759"/>
<accession>A0A9P7BD22</accession>
<dbReference type="EMBL" id="PUHR01000015">
    <property type="protein sequence ID" value="KAG0671153.1"/>
    <property type="molecule type" value="Genomic_DNA"/>
</dbReference>
<protein>
    <submittedName>
        <fullName evidence="1">Uncharacterized protein</fullName>
    </submittedName>
</protein>
<evidence type="ECO:0000313" key="1">
    <source>
        <dbReference type="EMBL" id="KAG0671153.1"/>
    </source>
</evidence>